<organism evidence="1 2">
    <name type="scientific">Thalassomonas haliotis</name>
    <dbReference type="NCBI Taxonomy" id="485448"/>
    <lineage>
        <taxon>Bacteria</taxon>
        <taxon>Pseudomonadati</taxon>
        <taxon>Pseudomonadota</taxon>
        <taxon>Gammaproteobacteria</taxon>
        <taxon>Alteromonadales</taxon>
        <taxon>Colwelliaceae</taxon>
        <taxon>Thalassomonas</taxon>
    </lineage>
</organism>
<sequence>MYHFDSGTAVLENLKQPEEQFAYSLAINLGGSCGFIADGAGLSGFDRQYLCG</sequence>
<dbReference type="Proteomes" id="UP001215231">
    <property type="component" value="Chromosome"/>
</dbReference>
<evidence type="ECO:0000313" key="1">
    <source>
        <dbReference type="EMBL" id="WDE10872.1"/>
    </source>
</evidence>
<dbReference type="RefSeq" id="WP_274050937.1">
    <property type="nucleotide sequence ID" value="NZ_CP059693.1"/>
</dbReference>
<proteinExistence type="predicted"/>
<keyword evidence="2" id="KW-1185">Reference proteome</keyword>
<accession>A0ABY7VD98</accession>
<evidence type="ECO:0000313" key="2">
    <source>
        <dbReference type="Proteomes" id="UP001215231"/>
    </source>
</evidence>
<dbReference type="EMBL" id="CP059693">
    <property type="protein sequence ID" value="WDE10872.1"/>
    <property type="molecule type" value="Genomic_DNA"/>
</dbReference>
<name>A0ABY7VD98_9GAMM</name>
<reference evidence="1 2" key="1">
    <citation type="journal article" date="2022" name="Mar. Drugs">
        <title>Bioassay-Guided Fractionation Leads to the Detection of Cholic Acid Generated by the Rare Thalassomonas sp.</title>
        <authorList>
            <person name="Pheiffer F."/>
            <person name="Schneider Y.K."/>
            <person name="Hansen E.H."/>
            <person name="Andersen J.H."/>
            <person name="Isaksson J."/>
            <person name="Busche T."/>
            <person name="R C."/>
            <person name="Kalinowski J."/>
            <person name="Zyl L.V."/>
            <person name="Trindade M."/>
        </authorList>
    </citation>
    <scope>NUCLEOTIDE SEQUENCE [LARGE SCALE GENOMIC DNA]</scope>
    <source>
        <strain evidence="1 2">A5K-61T</strain>
    </source>
</reference>
<gene>
    <name evidence="1" type="ORF">H3N35_21895</name>
</gene>
<protein>
    <submittedName>
        <fullName evidence="1">Uncharacterized protein</fullName>
    </submittedName>
</protein>